<dbReference type="Proteomes" id="UP000008694">
    <property type="component" value="Unassembled WGS sequence"/>
</dbReference>
<keyword evidence="3" id="KW-1185">Reference proteome</keyword>
<name>D7M557_ARALL</name>
<proteinExistence type="predicted"/>
<protein>
    <submittedName>
        <fullName evidence="2">Predicted protein</fullName>
    </submittedName>
</protein>
<dbReference type="AlphaFoldDB" id="D7M557"/>
<sequence>MSQDTKDVIQALMQLQACPDVICQRHSSLSPEQQLRDHHFHFRSSRGNATNCKVEFQLELGFRERVEKEAKNPKRRRRDGIESKQKKWRSEMDRRDEAGGEAEERKSAEAEEKQRKDREARIGEGEKFGGFL</sequence>
<feature type="compositionally biased region" description="Basic and acidic residues" evidence="1">
    <location>
        <begin position="79"/>
        <end position="132"/>
    </location>
</feature>
<dbReference type="HOGENOM" id="CLU_1919942_0_0_1"/>
<reference evidence="3" key="1">
    <citation type="journal article" date="2011" name="Nat. Genet.">
        <title>The Arabidopsis lyrata genome sequence and the basis of rapid genome size change.</title>
        <authorList>
            <person name="Hu T.T."/>
            <person name="Pattyn P."/>
            <person name="Bakker E.G."/>
            <person name="Cao J."/>
            <person name="Cheng J.-F."/>
            <person name="Clark R.M."/>
            <person name="Fahlgren N."/>
            <person name="Fawcett J.A."/>
            <person name="Grimwood J."/>
            <person name="Gundlach H."/>
            <person name="Haberer G."/>
            <person name="Hollister J.D."/>
            <person name="Ossowski S."/>
            <person name="Ottilar R.P."/>
            <person name="Salamov A.A."/>
            <person name="Schneeberger K."/>
            <person name="Spannagl M."/>
            <person name="Wang X."/>
            <person name="Yang L."/>
            <person name="Nasrallah M.E."/>
            <person name="Bergelson J."/>
            <person name="Carrington J.C."/>
            <person name="Gaut B.S."/>
            <person name="Schmutz J."/>
            <person name="Mayer K.F.X."/>
            <person name="Van de Peer Y."/>
            <person name="Grigoriev I.V."/>
            <person name="Nordborg M."/>
            <person name="Weigel D."/>
            <person name="Guo Y.-L."/>
        </authorList>
    </citation>
    <scope>NUCLEOTIDE SEQUENCE [LARGE SCALE GENOMIC DNA]</scope>
    <source>
        <strain evidence="3">cv. MN47</strain>
    </source>
</reference>
<evidence type="ECO:0000313" key="3">
    <source>
        <dbReference type="Proteomes" id="UP000008694"/>
    </source>
</evidence>
<dbReference type="EMBL" id="GL348718">
    <property type="protein sequence ID" value="EFH47799.1"/>
    <property type="molecule type" value="Genomic_DNA"/>
</dbReference>
<accession>D7M557</accession>
<feature type="region of interest" description="Disordered" evidence="1">
    <location>
        <begin position="65"/>
        <end position="132"/>
    </location>
</feature>
<gene>
    <name evidence="2" type="ORF">ARALYDRAFT_661133</name>
</gene>
<dbReference type="Gramene" id="Al_scaffold_0006_1198">
    <property type="protein sequence ID" value="Al_scaffold_0006_1198"/>
    <property type="gene ID" value="Al_scaffold_0006_1198"/>
</dbReference>
<evidence type="ECO:0000313" key="2">
    <source>
        <dbReference type="EMBL" id="EFH47799.1"/>
    </source>
</evidence>
<evidence type="ECO:0000256" key="1">
    <source>
        <dbReference type="SAM" id="MobiDB-lite"/>
    </source>
</evidence>
<organism evidence="3">
    <name type="scientific">Arabidopsis lyrata subsp. lyrata</name>
    <name type="common">Lyre-leaved rock-cress</name>
    <dbReference type="NCBI Taxonomy" id="81972"/>
    <lineage>
        <taxon>Eukaryota</taxon>
        <taxon>Viridiplantae</taxon>
        <taxon>Streptophyta</taxon>
        <taxon>Embryophyta</taxon>
        <taxon>Tracheophyta</taxon>
        <taxon>Spermatophyta</taxon>
        <taxon>Magnoliopsida</taxon>
        <taxon>eudicotyledons</taxon>
        <taxon>Gunneridae</taxon>
        <taxon>Pentapetalae</taxon>
        <taxon>rosids</taxon>
        <taxon>malvids</taxon>
        <taxon>Brassicales</taxon>
        <taxon>Brassicaceae</taxon>
        <taxon>Camelineae</taxon>
        <taxon>Arabidopsis</taxon>
    </lineage>
</organism>